<dbReference type="Gene3D" id="3.30.420.10">
    <property type="entry name" value="Ribonuclease H-like superfamily/Ribonuclease H"/>
    <property type="match status" value="1"/>
</dbReference>
<feature type="region of interest" description="Disordered" evidence="1">
    <location>
        <begin position="309"/>
        <end position="338"/>
    </location>
</feature>
<dbReference type="Proteomes" id="UP001314205">
    <property type="component" value="Unassembled WGS sequence"/>
</dbReference>
<feature type="compositionally biased region" description="Low complexity" evidence="1">
    <location>
        <begin position="318"/>
        <end position="329"/>
    </location>
</feature>
<dbReference type="InterPro" id="IPR043128">
    <property type="entry name" value="Rev_trsase/Diguanyl_cyclase"/>
</dbReference>
<evidence type="ECO:0000313" key="4">
    <source>
        <dbReference type="EMBL" id="CAK1598483.1"/>
    </source>
</evidence>
<dbReference type="Pfam" id="PF18701">
    <property type="entry name" value="DUF5641"/>
    <property type="match status" value="1"/>
</dbReference>
<organism evidence="4 5">
    <name type="scientific">Parnassius mnemosyne</name>
    <name type="common">clouded apollo</name>
    <dbReference type="NCBI Taxonomy" id="213953"/>
    <lineage>
        <taxon>Eukaryota</taxon>
        <taxon>Metazoa</taxon>
        <taxon>Ecdysozoa</taxon>
        <taxon>Arthropoda</taxon>
        <taxon>Hexapoda</taxon>
        <taxon>Insecta</taxon>
        <taxon>Pterygota</taxon>
        <taxon>Neoptera</taxon>
        <taxon>Endopterygota</taxon>
        <taxon>Lepidoptera</taxon>
        <taxon>Glossata</taxon>
        <taxon>Ditrysia</taxon>
        <taxon>Papilionoidea</taxon>
        <taxon>Papilionidae</taxon>
        <taxon>Parnassiinae</taxon>
        <taxon>Parnassini</taxon>
        <taxon>Parnassius</taxon>
        <taxon>Driopa</taxon>
    </lineage>
</organism>
<dbReference type="InterPro" id="IPR040676">
    <property type="entry name" value="DUF5641"/>
</dbReference>
<dbReference type="InterPro" id="IPR008042">
    <property type="entry name" value="Retrotrans_Pao"/>
</dbReference>
<sequence length="1789" mass="203962">MPDPARVEEFMCDVSCEQDMFERDIILDDLKRTLQFATTDEQKFRSRTKDLTAQQRKFSKLQTKIEKCLIKTKMFNKDEQIKIRNDFDDAYYAIVTHLSKLKQDDEQVRRMSRSFNSESFAQSHNPKLPKIPLPSFSGNSTDWNSFYDLYISLVHNNNAYTDAEKFRYLLLTLKNEPYNLIKSIPITDANYSVALQVLISRYENKRIIASTHLDRILDVEPCSEKSTISLRNLLNIYQENIKALEVMKFPTNEWSFILLTILLRKIPSSIRKRFELSLKSPSEIPDINTLISFLERELSASEISHPNFGQITKHEGQSKSNAPSSSGGSRTTASQGARRIFIGNNTSQPVSESAYNIPNKFPSVKYFHCICCDAQHTLTKCPTFLNLSPKERYTFISGKNVCFNCLHVGHDVKQCRSNFMCRTCNKHHHTLIHFDNQSYVAATETADPHDSSASLPPTAYDPATSSDSQLVMTSIHHTTRDASAQSSSAPSVRTSTVLLSTALIDVYVNNHKRSTVRCLIDSGSQVSFISEACVQRLGLARKHVNIPPVYGINENKPVYPKGLVSCYITPKNKTQPSVQIEALILPKLITTQMPSCQLPYKEWSHIKNLTLADPDFFTPQPVEMLLGADILPQILLNNTVTGPPGTPIAINSIFGYLLLGKLDFNIHSPVSFPVQVFYSSVNDEFDLQRFWEIESITEQRSLTPDEVLCETIFENTHTRNDTGRYVVALPFKPDALPLGESRDIAIARFRRLEYKLERNPPLKYSYHACLQEYLDLDHMEPCDGLSPQSGGVYYIPHHCVVKESSETTKMRVVYDAGCKTTHGNSLNDVLFTGPKLHLDIVDVLLKFRIHSIAFTADIKQMYRNILVRDTDRDFQRIVWRTSPDEPIRDYRLRTVTFGVSSSPYLALRTMRQLALDEATRFPRASQVIIGDIFVDDIVSGDNTEAEALALQQELISICQAAGFTLHKWHSNSPALLAAVQPTSSHGERHHYVPFAEMENDMKTKVLGLQWNSNSDSFTFSVQITSNKCTKRSILSEIARIYDPLGLLSPVTIFAKHLIQLLWIARVDWDEHPPQDIINSWASFTNELPLLSKVTFPRHVFTHTHSVQLHGFSDASEKAYAACVYLRVRGDMGAVDTYLLLAKTRVAPTKRMSIPRLELMAALLLSRLMKATLNIYGNCIPRDQIYGWSDSSVVLAWLRSSPHEWKTFVSNRITEIISNIPYCRWRHVPSADNPADAASRGMLPANFLHHSIWFRGPHFLKKDEATWPVFKATQTQEEKRNIAIVSNPCTSSSTNDDVEIISRYSSLGKLVRVTALLFRFYKKCKKVQTPLSKHISVTEFNFTLNRLIFLVQQSVFRDDIYNLSKGKLPSNQLRRLNPFIDSNNFVRVGGRIHKSLLPYESKHQLILPKKHPLSILIINYTHVSHLHAGAQSTQYILLQKYWILSGRDVIRQCIHRCVRCFRACPVRQQPSMGPLPASRLRPERPFLKTAVDFAGPFYVRANKVRNAKIVKCYVCVFVCMCVKAIHLEIVSELTTEGFLAALRRFTSRRGLCKDIYSDCGKNFIGCDRYLKDLYAFLRNDTVQGALQNKTLEEGITWHFQPPYASHFGGLFEAGVKSFKHHFHRVVGPRILTYDEMHTLLCQIEAVLNSRPLCILSSDAQDPLPLTPSHFLIGEPLTAIPDVSLVDENPGRLFRWRLIQQSVQHFWKKWSLEYLHEIQQRGKWFTNRGNPVREGMIVVVCDDNLPPLQWRLARVHHLHPGSDGITRVVTLQIGKTYLKRPVNKICPLPIE</sequence>
<dbReference type="Gene3D" id="3.10.10.10">
    <property type="entry name" value="HIV Type 1 Reverse Transcriptase, subunit A, domain 1"/>
    <property type="match status" value="1"/>
</dbReference>
<dbReference type="EMBL" id="CAVLGL010000104">
    <property type="protein sequence ID" value="CAK1598483.1"/>
    <property type="molecule type" value="Genomic_DNA"/>
</dbReference>
<dbReference type="PANTHER" id="PTHR47331">
    <property type="entry name" value="PHD-TYPE DOMAIN-CONTAINING PROTEIN"/>
    <property type="match status" value="1"/>
</dbReference>
<dbReference type="Pfam" id="PF05380">
    <property type="entry name" value="Peptidase_A17"/>
    <property type="match status" value="1"/>
</dbReference>
<dbReference type="InterPro" id="IPR005312">
    <property type="entry name" value="DUF1759"/>
</dbReference>
<dbReference type="GO" id="GO:0071897">
    <property type="term" value="P:DNA biosynthetic process"/>
    <property type="evidence" value="ECO:0007669"/>
    <property type="project" value="UniProtKB-ARBA"/>
</dbReference>
<dbReference type="GO" id="GO:0003676">
    <property type="term" value="F:nucleic acid binding"/>
    <property type="evidence" value="ECO:0007669"/>
    <property type="project" value="InterPro"/>
</dbReference>
<dbReference type="GO" id="GO:0042575">
    <property type="term" value="C:DNA polymerase complex"/>
    <property type="evidence" value="ECO:0007669"/>
    <property type="project" value="UniProtKB-ARBA"/>
</dbReference>
<name>A0AAV1LSQ2_9NEOP</name>
<dbReference type="CDD" id="cd00303">
    <property type="entry name" value="retropepsin_like"/>
    <property type="match status" value="1"/>
</dbReference>
<reference evidence="4 5" key="1">
    <citation type="submission" date="2023-11" db="EMBL/GenBank/DDBJ databases">
        <authorList>
            <person name="Hedman E."/>
            <person name="Englund M."/>
            <person name="Stromberg M."/>
            <person name="Nyberg Akerstrom W."/>
            <person name="Nylinder S."/>
            <person name="Jareborg N."/>
            <person name="Kallberg Y."/>
            <person name="Kronander E."/>
        </authorList>
    </citation>
    <scope>NUCLEOTIDE SEQUENCE [LARGE SCALE GENOMIC DNA]</scope>
</reference>
<evidence type="ECO:0000313" key="3">
    <source>
        <dbReference type="EMBL" id="CAK1585156.1"/>
    </source>
</evidence>
<feature type="domain" description="Integrase catalytic" evidence="2">
    <location>
        <begin position="1480"/>
        <end position="1674"/>
    </location>
</feature>
<dbReference type="InterPro" id="IPR001584">
    <property type="entry name" value="Integrase_cat-core"/>
</dbReference>
<evidence type="ECO:0000259" key="2">
    <source>
        <dbReference type="PROSITE" id="PS50994"/>
    </source>
</evidence>
<accession>A0AAV1LSQ2</accession>
<dbReference type="SUPFAM" id="SSF53098">
    <property type="entry name" value="Ribonuclease H-like"/>
    <property type="match status" value="1"/>
</dbReference>
<proteinExistence type="predicted"/>
<dbReference type="InterPro" id="IPR036397">
    <property type="entry name" value="RNaseH_sf"/>
</dbReference>
<dbReference type="PANTHER" id="PTHR47331:SF1">
    <property type="entry name" value="GAG-LIKE PROTEIN"/>
    <property type="match status" value="1"/>
</dbReference>
<dbReference type="InterPro" id="IPR043502">
    <property type="entry name" value="DNA/RNA_pol_sf"/>
</dbReference>
<dbReference type="Gene3D" id="2.40.70.10">
    <property type="entry name" value="Acid Proteases"/>
    <property type="match status" value="1"/>
</dbReference>
<dbReference type="PROSITE" id="PS50994">
    <property type="entry name" value="INTEGRASE"/>
    <property type="match status" value="1"/>
</dbReference>
<evidence type="ECO:0000256" key="1">
    <source>
        <dbReference type="SAM" id="MobiDB-lite"/>
    </source>
</evidence>
<dbReference type="InterPro" id="IPR012337">
    <property type="entry name" value="RNaseH-like_sf"/>
</dbReference>
<dbReference type="Gene3D" id="3.30.70.270">
    <property type="match status" value="1"/>
</dbReference>
<protein>
    <recommendedName>
        <fullName evidence="2">Integrase catalytic domain-containing protein</fullName>
    </recommendedName>
</protein>
<dbReference type="SUPFAM" id="SSF56672">
    <property type="entry name" value="DNA/RNA polymerases"/>
    <property type="match status" value="1"/>
</dbReference>
<evidence type="ECO:0000313" key="5">
    <source>
        <dbReference type="Proteomes" id="UP001314205"/>
    </source>
</evidence>
<keyword evidence="5" id="KW-1185">Reference proteome</keyword>
<gene>
    <name evidence="4" type="ORF">PARMNEM_LOCUS17464</name>
    <name evidence="3" type="ORF">PARMNEM_LOCUS6285</name>
</gene>
<dbReference type="SUPFAM" id="SSF50630">
    <property type="entry name" value="Acid proteases"/>
    <property type="match status" value="1"/>
</dbReference>
<dbReference type="GO" id="GO:0015074">
    <property type="term" value="P:DNA integration"/>
    <property type="evidence" value="ECO:0007669"/>
    <property type="project" value="InterPro"/>
</dbReference>
<dbReference type="InterPro" id="IPR021109">
    <property type="entry name" value="Peptidase_aspartic_dom_sf"/>
</dbReference>
<dbReference type="EMBL" id="CAVLGL010000079">
    <property type="protein sequence ID" value="CAK1585156.1"/>
    <property type="molecule type" value="Genomic_DNA"/>
</dbReference>
<dbReference type="Pfam" id="PF03564">
    <property type="entry name" value="DUF1759"/>
    <property type="match status" value="1"/>
</dbReference>
<comment type="caution">
    <text evidence="4">The sequence shown here is derived from an EMBL/GenBank/DDBJ whole genome shotgun (WGS) entry which is preliminary data.</text>
</comment>